<dbReference type="Pfam" id="PF03547">
    <property type="entry name" value="Mem_trans"/>
    <property type="match status" value="1"/>
</dbReference>
<dbReference type="Proteomes" id="UP001149954">
    <property type="component" value="Unassembled WGS sequence"/>
</dbReference>
<dbReference type="GO" id="GO:0016020">
    <property type="term" value="C:membrane"/>
    <property type="evidence" value="ECO:0007669"/>
    <property type="project" value="UniProtKB-SubCell"/>
</dbReference>
<feature type="transmembrane region" description="Helical" evidence="5">
    <location>
        <begin position="330"/>
        <end position="349"/>
    </location>
</feature>
<feature type="transmembrane region" description="Helical" evidence="5">
    <location>
        <begin position="289"/>
        <end position="309"/>
    </location>
</feature>
<dbReference type="EMBL" id="JAPWDS010000002">
    <property type="protein sequence ID" value="KAJ5512086.1"/>
    <property type="molecule type" value="Genomic_DNA"/>
</dbReference>
<reference evidence="6" key="2">
    <citation type="journal article" date="2023" name="IMA Fungus">
        <title>Comparative genomic study of the Penicillium genus elucidates a diverse pangenome and 15 lateral gene transfer events.</title>
        <authorList>
            <person name="Petersen C."/>
            <person name="Sorensen T."/>
            <person name="Nielsen M.R."/>
            <person name="Sondergaard T.E."/>
            <person name="Sorensen J.L."/>
            <person name="Fitzpatrick D.A."/>
            <person name="Frisvad J.C."/>
            <person name="Nielsen K.L."/>
        </authorList>
    </citation>
    <scope>NUCLEOTIDE SEQUENCE</scope>
    <source>
        <strain evidence="6">IBT 29495</strain>
    </source>
</reference>
<feature type="transmembrane region" description="Helical" evidence="5">
    <location>
        <begin position="41"/>
        <end position="61"/>
    </location>
</feature>
<proteinExistence type="predicted"/>
<accession>A0A9W9XXK4</accession>
<evidence type="ECO:0000313" key="6">
    <source>
        <dbReference type="EMBL" id="KAJ5512086.1"/>
    </source>
</evidence>
<feature type="transmembrane region" description="Helical" evidence="5">
    <location>
        <begin position="361"/>
        <end position="381"/>
    </location>
</feature>
<dbReference type="GO" id="GO:0055085">
    <property type="term" value="P:transmembrane transport"/>
    <property type="evidence" value="ECO:0007669"/>
    <property type="project" value="InterPro"/>
</dbReference>
<dbReference type="PANTHER" id="PTHR31794">
    <property type="entry name" value="AUXIN EFFLUX TRANSPORTER FAMILY PROTEIN (EUROFUNG)"/>
    <property type="match status" value="1"/>
</dbReference>
<dbReference type="InterPro" id="IPR004776">
    <property type="entry name" value="Mem_transp_PIN-like"/>
</dbReference>
<evidence type="ECO:0000256" key="2">
    <source>
        <dbReference type="ARBA" id="ARBA00022692"/>
    </source>
</evidence>
<keyword evidence="7" id="KW-1185">Reference proteome</keyword>
<gene>
    <name evidence="6" type="ORF">N7463_001638</name>
</gene>
<organism evidence="6 7">
    <name type="scientific">Penicillium fimorum</name>
    <dbReference type="NCBI Taxonomy" id="1882269"/>
    <lineage>
        <taxon>Eukaryota</taxon>
        <taxon>Fungi</taxon>
        <taxon>Dikarya</taxon>
        <taxon>Ascomycota</taxon>
        <taxon>Pezizomycotina</taxon>
        <taxon>Eurotiomycetes</taxon>
        <taxon>Eurotiomycetidae</taxon>
        <taxon>Eurotiales</taxon>
        <taxon>Aspergillaceae</taxon>
        <taxon>Penicillium</taxon>
    </lineage>
</organism>
<sequence length="426" mass="46380">MPNEGLVVPFLGALQACVSVLLTMCYGFAARRLQLIHETTINDMLGLGVKLLLPALLIVHLGEQLHLGTAMNYIPVIIWSVLYTSASIVLVHFLSRLLGLPQWVTPACAFNNTTSLPLLLLHSLEGVGSLKLILRHGETTSSAIDRAQSYFLVCSVISKTIAYIVGPKMLQDRGDSLGSEERNHTATILAEDEQLSDETSLLPQRAQQVRISAGNLIRRPVHWLGSLFPHRVKQELLAPFESPFADVAILCTVLGTVLGLVPSLHRAFFFDEEDGGIFNAWLTASVNNIGRLFTTLQIFMVGCKLGITFERMVAEGNLAQIPAKAITTIFVVRLVVWPALSVSLIYGLAKRTSLLGDDPMLWFSMMLMPAGPPALVISGLAELAQASELEKMVIAKTLTIMYALSPFVCFTITGALKASEAVFKGK</sequence>
<evidence type="ECO:0000256" key="3">
    <source>
        <dbReference type="ARBA" id="ARBA00022989"/>
    </source>
</evidence>
<evidence type="ECO:0000256" key="1">
    <source>
        <dbReference type="ARBA" id="ARBA00004141"/>
    </source>
</evidence>
<feature type="transmembrane region" description="Helical" evidence="5">
    <location>
        <begin position="393"/>
        <end position="416"/>
    </location>
</feature>
<evidence type="ECO:0000256" key="5">
    <source>
        <dbReference type="SAM" id="Phobius"/>
    </source>
</evidence>
<dbReference type="PANTHER" id="PTHR31794:SF4">
    <property type="entry name" value="AUXIN EFFLUX TRANSPORTER FAMILY PROTEIN (EUROFUNG)"/>
    <property type="match status" value="1"/>
</dbReference>
<feature type="transmembrane region" description="Helical" evidence="5">
    <location>
        <begin position="73"/>
        <end position="94"/>
    </location>
</feature>
<evidence type="ECO:0000313" key="7">
    <source>
        <dbReference type="Proteomes" id="UP001149954"/>
    </source>
</evidence>
<evidence type="ECO:0000256" key="4">
    <source>
        <dbReference type="ARBA" id="ARBA00023136"/>
    </source>
</evidence>
<dbReference type="GO" id="GO:0005783">
    <property type="term" value="C:endoplasmic reticulum"/>
    <property type="evidence" value="ECO:0007669"/>
    <property type="project" value="TreeGrafter"/>
</dbReference>
<keyword evidence="4 5" id="KW-0472">Membrane</keyword>
<dbReference type="OrthoDB" id="191139at2759"/>
<keyword evidence="3 5" id="KW-1133">Transmembrane helix</keyword>
<name>A0A9W9XXK4_9EURO</name>
<comment type="subcellular location">
    <subcellularLocation>
        <location evidence="1">Membrane</location>
        <topology evidence="1">Multi-pass membrane protein</topology>
    </subcellularLocation>
</comment>
<feature type="transmembrane region" description="Helical" evidence="5">
    <location>
        <begin position="247"/>
        <end position="269"/>
    </location>
</feature>
<protein>
    <submittedName>
        <fullName evidence="6">Auxin efflux carrier</fullName>
    </submittedName>
</protein>
<dbReference type="AlphaFoldDB" id="A0A9W9XXK4"/>
<comment type="caution">
    <text evidence="6">The sequence shown here is derived from an EMBL/GenBank/DDBJ whole genome shotgun (WGS) entry which is preliminary data.</text>
</comment>
<reference evidence="6" key="1">
    <citation type="submission" date="2022-12" db="EMBL/GenBank/DDBJ databases">
        <authorList>
            <person name="Petersen C."/>
        </authorList>
    </citation>
    <scope>NUCLEOTIDE SEQUENCE</scope>
    <source>
        <strain evidence="6">IBT 29495</strain>
    </source>
</reference>
<feature type="transmembrane region" description="Helical" evidence="5">
    <location>
        <begin position="6"/>
        <end position="29"/>
    </location>
</feature>
<keyword evidence="2 5" id="KW-0812">Transmembrane</keyword>